<feature type="region of interest" description="Disordered" evidence="5">
    <location>
        <begin position="394"/>
        <end position="413"/>
    </location>
</feature>
<evidence type="ECO:0000256" key="5">
    <source>
        <dbReference type="SAM" id="MobiDB-lite"/>
    </source>
</evidence>
<keyword evidence="8" id="KW-1185">Reference proteome</keyword>
<accession>A0A6A6PX20</accession>
<protein>
    <submittedName>
        <fullName evidence="7">Voltage-dependent anion channel</fullName>
    </submittedName>
</protein>
<evidence type="ECO:0000256" key="4">
    <source>
        <dbReference type="ARBA" id="ARBA00023136"/>
    </source>
</evidence>
<keyword evidence="2 6" id="KW-0812">Transmembrane</keyword>
<feature type="transmembrane region" description="Helical" evidence="6">
    <location>
        <begin position="147"/>
        <end position="169"/>
    </location>
</feature>
<feature type="transmembrane region" description="Helical" evidence="6">
    <location>
        <begin position="328"/>
        <end position="349"/>
    </location>
</feature>
<sequence>MEISWRGKLPRDSRFNGPLRFNRVRNPEDALVPWRERIKHFTWAWFGCTLSTSAVGVLLGLTPHRFPGLTTIGKIFFIFAIVLTVAFSVCICVRFYLVRPALRNSFIHPTESLFFPTFLLTLLNLLMAVQIYGVPEEGSWLIVALRVMYWIYVAVAFITAVVQYLDLFAAPAQRLTIQGMIPAWILPIYPCKLIGSLTAVLAPSQPPGHRVAMIVAGLTFTGLGWMVALLMLAAYLQRLLAYGLPAPNLRPGMFISVGPPSFVAIGLIGIADALPPDYWYLNKHPLAVYVLQPVADFTAIFIWLLGFWFFCITLLAVLAGVKEMSFHLVWYAMIFPNAGFTMAMIRIGNSLESPAILWITSVLTAMLVAMWFFVFGSMVRAVIKRDILMPGKDEDKDQFKEDDEQYGVRAPPM</sequence>
<dbReference type="OrthoDB" id="2901184at2759"/>
<gene>
    <name evidence="7" type="ORF">BDY17DRAFT_323142</name>
</gene>
<evidence type="ECO:0000313" key="8">
    <source>
        <dbReference type="Proteomes" id="UP000799767"/>
    </source>
</evidence>
<dbReference type="EMBL" id="MU001634">
    <property type="protein sequence ID" value="KAF2484274.1"/>
    <property type="molecule type" value="Genomic_DNA"/>
</dbReference>
<evidence type="ECO:0000256" key="1">
    <source>
        <dbReference type="ARBA" id="ARBA00004141"/>
    </source>
</evidence>
<feature type="transmembrane region" description="Helical" evidence="6">
    <location>
        <begin position="75"/>
        <end position="97"/>
    </location>
</feature>
<feature type="transmembrane region" description="Helical" evidence="6">
    <location>
        <begin position="300"/>
        <end position="321"/>
    </location>
</feature>
<evidence type="ECO:0000256" key="6">
    <source>
        <dbReference type="SAM" id="Phobius"/>
    </source>
</evidence>
<feature type="transmembrane region" description="Helical" evidence="6">
    <location>
        <begin position="355"/>
        <end position="375"/>
    </location>
</feature>
<dbReference type="PANTHER" id="PTHR31162:SF0">
    <property type="entry name" value="MALIC ACID TRANSPORT PROTEIN"/>
    <property type="match status" value="1"/>
</dbReference>
<evidence type="ECO:0000256" key="2">
    <source>
        <dbReference type="ARBA" id="ARBA00022692"/>
    </source>
</evidence>
<name>A0A6A6PX20_9PEZI</name>
<feature type="transmembrane region" description="Helical" evidence="6">
    <location>
        <begin position="181"/>
        <end position="202"/>
    </location>
</feature>
<dbReference type="RefSeq" id="XP_033590844.1">
    <property type="nucleotide sequence ID" value="XM_033736955.1"/>
</dbReference>
<reference evidence="7" key="1">
    <citation type="journal article" date="2020" name="Stud. Mycol.">
        <title>101 Dothideomycetes genomes: a test case for predicting lifestyles and emergence of pathogens.</title>
        <authorList>
            <person name="Haridas S."/>
            <person name="Albert R."/>
            <person name="Binder M."/>
            <person name="Bloem J."/>
            <person name="Labutti K."/>
            <person name="Salamov A."/>
            <person name="Andreopoulos B."/>
            <person name="Baker S."/>
            <person name="Barry K."/>
            <person name="Bills G."/>
            <person name="Bluhm B."/>
            <person name="Cannon C."/>
            <person name="Castanera R."/>
            <person name="Culley D."/>
            <person name="Daum C."/>
            <person name="Ezra D."/>
            <person name="Gonzalez J."/>
            <person name="Henrissat B."/>
            <person name="Kuo A."/>
            <person name="Liang C."/>
            <person name="Lipzen A."/>
            <person name="Lutzoni F."/>
            <person name="Magnuson J."/>
            <person name="Mondo S."/>
            <person name="Nolan M."/>
            <person name="Ohm R."/>
            <person name="Pangilinan J."/>
            <person name="Park H.-J."/>
            <person name="Ramirez L."/>
            <person name="Alfaro M."/>
            <person name="Sun H."/>
            <person name="Tritt A."/>
            <person name="Yoshinaga Y."/>
            <person name="Zwiers L.-H."/>
            <person name="Turgeon B."/>
            <person name="Goodwin S."/>
            <person name="Spatafora J."/>
            <person name="Crous P."/>
            <person name="Grigoriev I."/>
        </authorList>
    </citation>
    <scope>NUCLEOTIDE SEQUENCE</scope>
    <source>
        <strain evidence="7">CBS 113389</strain>
    </source>
</reference>
<organism evidence="7 8">
    <name type="scientific">Neohortaea acidophila</name>
    <dbReference type="NCBI Taxonomy" id="245834"/>
    <lineage>
        <taxon>Eukaryota</taxon>
        <taxon>Fungi</taxon>
        <taxon>Dikarya</taxon>
        <taxon>Ascomycota</taxon>
        <taxon>Pezizomycotina</taxon>
        <taxon>Dothideomycetes</taxon>
        <taxon>Dothideomycetidae</taxon>
        <taxon>Mycosphaerellales</taxon>
        <taxon>Teratosphaeriaceae</taxon>
        <taxon>Neohortaea</taxon>
    </lineage>
</organism>
<dbReference type="Proteomes" id="UP000799767">
    <property type="component" value="Unassembled WGS sequence"/>
</dbReference>
<evidence type="ECO:0000313" key="7">
    <source>
        <dbReference type="EMBL" id="KAF2484274.1"/>
    </source>
</evidence>
<keyword evidence="4 6" id="KW-0472">Membrane</keyword>
<feature type="transmembrane region" description="Helical" evidence="6">
    <location>
        <begin position="248"/>
        <end position="271"/>
    </location>
</feature>
<dbReference type="Pfam" id="PF03595">
    <property type="entry name" value="SLAC1"/>
    <property type="match status" value="1"/>
</dbReference>
<dbReference type="AlphaFoldDB" id="A0A6A6PX20"/>
<dbReference type="CDD" id="cd09317">
    <property type="entry name" value="TDT_Mae1_like"/>
    <property type="match status" value="1"/>
</dbReference>
<dbReference type="Gene3D" id="1.50.10.150">
    <property type="entry name" value="Voltage-dependent anion channel"/>
    <property type="match status" value="1"/>
</dbReference>
<feature type="transmembrane region" description="Helical" evidence="6">
    <location>
        <begin position="43"/>
        <end position="63"/>
    </location>
</feature>
<dbReference type="InterPro" id="IPR030185">
    <property type="entry name" value="Mae1"/>
</dbReference>
<dbReference type="PANTHER" id="PTHR31162">
    <property type="entry name" value="MALIC ACID TRANSPORT PROTEIN-RELATED"/>
    <property type="match status" value="1"/>
</dbReference>
<dbReference type="GeneID" id="54477957"/>
<dbReference type="InterPro" id="IPR038665">
    <property type="entry name" value="Voltage-dep_anion_channel_sf"/>
</dbReference>
<keyword evidence="3 6" id="KW-1133">Transmembrane helix</keyword>
<evidence type="ECO:0000256" key="3">
    <source>
        <dbReference type="ARBA" id="ARBA00022989"/>
    </source>
</evidence>
<feature type="transmembrane region" description="Helical" evidence="6">
    <location>
        <begin position="113"/>
        <end position="135"/>
    </location>
</feature>
<dbReference type="InterPro" id="IPR004695">
    <property type="entry name" value="SLAC1/Mae1/Ssu1/TehA"/>
</dbReference>
<dbReference type="GO" id="GO:0016020">
    <property type="term" value="C:membrane"/>
    <property type="evidence" value="ECO:0007669"/>
    <property type="project" value="UniProtKB-SubCell"/>
</dbReference>
<feature type="transmembrane region" description="Helical" evidence="6">
    <location>
        <begin position="214"/>
        <end position="236"/>
    </location>
</feature>
<proteinExistence type="predicted"/>
<comment type="subcellular location">
    <subcellularLocation>
        <location evidence="1">Membrane</location>
        <topology evidence="1">Multi-pass membrane protein</topology>
    </subcellularLocation>
</comment>
<dbReference type="GO" id="GO:0015140">
    <property type="term" value="F:malate transmembrane transporter activity"/>
    <property type="evidence" value="ECO:0007669"/>
    <property type="project" value="InterPro"/>
</dbReference>